<evidence type="ECO:0000256" key="2">
    <source>
        <dbReference type="ARBA" id="ARBA00023002"/>
    </source>
</evidence>
<comment type="caution">
    <text evidence="5">The sequence shown here is derived from an EMBL/GenBank/DDBJ whole genome shotgun (WGS) entry which is preliminary data.</text>
</comment>
<dbReference type="RefSeq" id="WP_150438771.1">
    <property type="nucleotide sequence ID" value="NZ_VYKL01000010.1"/>
</dbReference>
<dbReference type="OrthoDB" id="9806768at2"/>
<dbReference type="Proteomes" id="UP000326671">
    <property type="component" value="Unassembled WGS sequence"/>
</dbReference>
<name>A0A5J5I1W7_9BACI</name>
<dbReference type="InterPro" id="IPR012348">
    <property type="entry name" value="RNR-like"/>
</dbReference>
<gene>
    <name evidence="5" type="ORF">F4V44_04415</name>
</gene>
<reference evidence="5 6" key="1">
    <citation type="submission" date="2019-09" db="EMBL/GenBank/DDBJ databases">
        <title>Whole genome sequences of isolates from the Mars Exploration Rovers.</title>
        <authorList>
            <person name="Seuylemezian A."/>
            <person name="Vaishampayan P."/>
        </authorList>
    </citation>
    <scope>NUCLEOTIDE SEQUENCE [LARGE SCALE GENOMIC DNA]</scope>
    <source>
        <strain evidence="5 6">MER_TA_151</strain>
    </source>
</reference>
<dbReference type="SUPFAM" id="SSF47240">
    <property type="entry name" value="Ferritin-like"/>
    <property type="match status" value="1"/>
</dbReference>
<proteinExistence type="predicted"/>
<dbReference type="Pfam" id="PF02332">
    <property type="entry name" value="Phenol_Hydrox"/>
    <property type="match status" value="1"/>
</dbReference>
<dbReference type="Gene3D" id="1.10.620.20">
    <property type="entry name" value="Ribonucleotide Reductase, subunit A"/>
    <property type="match status" value="1"/>
</dbReference>
<keyword evidence="2" id="KW-0560">Oxidoreductase</keyword>
<keyword evidence="6" id="KW-1185">Reference proteome</keyword>
<dbReference type="EMBL" id="VYKL01000010">
    <property type="protein sequence ID" value="KAA9028519.1"/>
    <property type="molecule type" value="Genomic_DNA"/>
</dbReference>
<dbReference type="InterPro" id="IPR003430">
    <property type="entry name" value="Phenol_Hydrox"/>
</dbReference>
<organism evidence="5 6">
    <name type="scientific">Niallia endozanthoxylica</name>
    <dbReference type="NCBI Taxonomy" id="2036016"/>
    <lineage>
        <taxon>Bacteria</taxon>
        <taxon>Bacillati</taxon>
        <taxon>Bacillota</taxon>
        <taxon>Bacilli</taxon>
        <taxon>Bacillales</taxon>
        <taxon>Bacillaceae</taxon>
        <taxon>Niallia</taxon>
    </lineage>
</organism>
<evidence type="ECO:0000256" key="4">
    <source>
        <dbReference type="ARBA" id="ARBA00048941"/>
    </source>
</evidence>
<accession>A0A5J5I1W7</accession>
<dbReference type="EC" id="1.14.13.227" evidence="1"/>
<evidence type="ECO:0000256" key="1">
    <source>
        <dbReference type="ARBA" id="ARBA00012710"/>
    </source>
</evidence>
<keyword evidence="3" id="KW-0503">Monooxygenase</keyword>
<dbReference type="InterPro" id="IPR009078">
    <property type="entry name" value="Ferritin-like_SF"/>
</dbReference>
<sequence length="373" mass="44668">MTTKPEFKKTIRDQAWDYKTKNEYEDVTVRQQPYIHMHYRHIFDERDYDIYDPRYTRLKSSDWEAYRDPKKFWYTTYVNNRKKMAEEVENAFNYANELGVIENLSPQWTDALRDLYTPLRHIEYGENVQMQHVIRYALGSAIEQCATYQAYDKTGRAQWISQWAMNMQEHHGEFLAYGKEVLLNEPAFQPLRRYVEEVLVTDDWAEVLVAENLTLDLLLGNLMYRELNQEAVKQGDTHLSILNLVISKQLDWHRDWAFSLFKLLASDEAESRWDYLKSLGYEDWEGDYRWGRTLSDPRETPEEILSNVEIIQEWVEKWYPKAFEAVLALAPLFEKHGLSINLPETLKKIEEEAIIPIYKKYKLPFKQYEIALR</sequence>
<comment type="catalytic activity">
    <reaction evidence="4">
        <text>propane + NADH + O2 + H(+) = propan-2-ol + NAD(+) + H2O</text>
        <dbReference type="Rhea" id="RHEA:49992"/>
        <dbReference type="ChEBI" id="CHEBI:15377"/>
        <dbReference type="ChEBI" id="CHEBI:15378"/>
        <dbReference type="ChEBI" id="CHEBI:15379"/>
        <dbReference type="ChEBI" id="CHEBI:17824"/>
        <dbReference type="ChEBI" id="CHEBI:32879"/>
        <dbReference type="ChEBI" id="CHEBI:57540"/>
        <dbReference type="ChEBI" id="CHEBI:57945"/>
        <dbReference type="EC" id="1.14.13.227"/>
    </reaction>
</comment>
<dbReference type="GO" id="GO:0004497">
    <property type="term" value="F:monooxygenase activity"/>
    <property type="evidence" value="ECO:0007669"/>
    <property type="project" value="UniProtKB-KW"/>
</dbReference>
<dbReference type="AlphaFoldDB" id="A0A5J5I1W7"/>
<protein>
    <recommendedName>
        <fullName evidence="1">propane 2-monooxygenase</fullName>
        <ecNumber evidence="1">1.14.13.227</ecNumber>
    </recommendedName>
</protein>
<evidence type="ECO:0000256" key="3">
    <source>
        <dbReference type="ARBA" id="ARBA00023033"/>
    </source>
</evidence>
<evidence type="ECO:0000313" key="5">
    <source>
        <dbReference type="EMBL" id="KAA9028519.1"/>
    </source>
</evidence>
<evidence type="ECO:0000313" key="6">
    <source>
        <dbReference type="Proteomes" id="UP000326671"/>
    </source>
</evidence>